<dbReference type="PaxDb" id="55529-EKX45397"/>
<dbReference type="OrthoDB" id="10671472at2759"/>
<dbReference type="EMBL" id="JH992999">
    <property type="protein sequence ID" value="EKX45397.1"/>
    <property type="molecule type" value="Genomic_DNA"/>
</dbReference>
<keyword evidence="1" id="KW-0732">Signal</keyword>
<protein>
    <submittedName>
        <fullName evidence="2 3">Uncharacterized protein</fullName>
    </submittedName>
</protein>
<proteinExistence type="predicted"/>
<evidence type="ECO:0000313" key="2">
    <source>
        <dbReference type="EMBL" id="EKX45397.1"/>
    </source>
</evidence>
<sequence length="746" mass="82605">MTGASDKPSHIQMLIFFSLFLTASCTTFEDAILDDMLGSSSPLCTGSGLGSTSFNYKFTSSENTSRWASMNSKYEKDVFLAEMSHDDENPNRSWRLRFGKGGNIYSFVGAYGESVPPQYHNLAPWNDEVWQAVAVSLNYNQPQTPYYIHQAGDYLKDNLETPFTSPTLAKSCKDNQCSFLSWGQQAHIPTSWRSSAFYYTRYKDCGEGVLEVEWSIHNVASLPEGHNFQYYNVPWGGVRTSALTKMLISSKDAGGYTGFQTTPPYSDTTQTIRNLDVTLGYTTFTQKQVKELESNFTMPCGNAAGSEVPCPQTGAEDQTLRLVKSASCTLMEAEAQRQLGLPLTSCPIESTVTISTGCEYHKGCSLVFTNPSNGFSMPVQGVSSWAWKGTKILFWTQVPLDEVNANWATGESLVVSYSPAEDPKKNLALTLVHGVGSEHGQSWTLNRPKARLRYGATNVARDYTVFTVEAFSVIRPGQTYAFRQYFISDAFEGMQGKASRWVNQTSQRFYSAGTRAGRDIFLCSCDNRTFGATLQECDNEKSVKVCAGSSTPGTGRKPLFAIQCGDISYVGSDPYSLAPWAENSSGYWKPYICASRPGLRPTWRLLGYFAEGACAVLSSARFGSEKCPSELPWAQSGPYDISVCYETWSWASLVPAVKDGQATTGGLGELMVPGWYEVWLCMRDHVCPMAAGRTAGPATMCFVFDEREKLFVPWDLAETLMIKGTRLRNFGSCSFRRFNVRSDHPQ</sequence>
<reference evidence="3" key="3">
    <citation type="submission" date="2015-06" db="UniProtKB">
        <authorList>
            <consortium name="EnsemblProtists"/>
        </authorList>
    </citation>
    <scope>IDENTIFICATION</scope>
</reference>
<dbReference type="AlphaFoldDB" id="L1JAR7"/>
<dbReference type="HOGENOM" id="CLU_372777_0_0_1"/>
<accession>L1JAR7</accession>
<dbReference type="EnsemblProtists" id="EKX45397">
    <property type="protein sequence ID" value="EKX45397"/>
    <property type="gene ID" value="GUITHDRAFT_138972"/>
</dbReference>
<reference evidence="4" key="2">
    <citation type="submission" date="2012-11" db="EMBL/GenBank/DDBJ databases">
        <authorList>
            <person name="Kuo A."/>
            <person name="Curtis B.A."/>
            <person name="Tanifuji G."/>
            <person name="Burki F."/>
            <person name="Gruber A."/>
            <person name="Irimia M."/>
            <person name="Maruyama S."/>
            <person name="Arias M.C."/>
            <person name="Ball S.G."/>
            <person name="Gile G.H."/>
            <person name="Hirakawa Y."/>
            <person name="Hopkins J.F."/>
            <person name="Rensing S.A."/>
            <person name="Schmutz J."/>
            <person name="Symeonidi A."/>
            <person name="Elias M."/>
            <person name="Eveleigh R.J."/>
            <person name="Herman E.K."/>
            <person name="Klute M.J."/>
            <person name="Nakayama T."/>
            <person name="Obornik M."/>
            <person name="Reyes-Prieto A."/>
            <person name="Armbrust E.V."/>
            <person name="Aves S.J."/>
            <person name="Beiko R.G."/>
            <person name="Coutinho P."/>
            <person name="Dacks J.B."/>
            <person name="Durnford D.G."/>
            <person name="Fast N.M."/>
            <person name="Green B.R."/>
            <person name="Grisdale C."/>
            <person name="Hempe F."/>
            <person name="Henrissat B."/>
            <person name="Hoppner M.P."/>
            <person name="Ishida K.-I."/>
            <person name="Kim E."/>
            <person name="Koreny L."/>
            <person name="Kroth P.G."/>
            <person name="Liu Y."/>
            <person name="Malik S.-B."/>
            <person name="Maier U.G."/>
            <person name="McRose D."/>
            <person name="Mock T."/>
            <person name="Neilson J.A."/>
            <person name="Onodera N.T."/>
            <person name="Poole A.M."/>
            <person name="Pritham E.J."/>
            <person name="Richards T.A."/>
            <person name="Rocap G."/>
            <person name="Roy S.W."/>
            <person name="Sarai C."/>
            <person name="Schaack S."/>
            <person name="Shirato S."/>
            <person name="Slamovits C.H."/>
            <person name="Spencer D.F."/>
            <person name="Suzuki S."/>
            <person name="Worden A.Z."/>
            <person name="Zauner S."/>
            <person name="Barry K."/>
            <person name="Bell C."/>
            <person name="Bharti A.K."/>
            <person name="Crow J.A."/>
            <person name="Grimwood J."/>
            <person name="Kramer R."/>
            <person name="Lindquist E."/>
            <person name="Lucas S."/>
            <person name="Salamov A."/>
            <person name="McFadden G.I."/>
            <person name="Lane C.E."/>
            <person name="Keeling P.J."/>
            <person name="Gray M.W."/>
            <person name="Grigoriev I.V."/>
            <person name="Archibald J.M."/>
        </authorList>
    </citation>
    <scope>NUCLEOTIDE SEQUENCE</scope>
    <source>
        <strain evidence="4">CCMP2712</strain>
    </source>
</reference>
<dbReference type="PROSITE" id="PS51257">
    <property type="entry name" value="PROKAR_LIPOPROTEIN"/>
    <property type="match status" value="1"/>
</dbReference>
<reference evidence="2 4" key="1">
    <citation type="journal article" date="2012" name="Nature">
        <title>Algal genomes reveal evolutionary mosaicism and the fate of nucleomorphs.</title>
        <authorList>
            <consortium name="DOE Joint Genome Institute"/>
            <person name="Curtis B.A."/>
            <person name="Tanifuji G."/>
            <person name="Burki F."/>
            <person name="Gruber A."/>
            <person name="Irimia M."/>
            <person name="Maruyama S."/>
            <person name="Arias M.C."/>
            <person name="Ball S.G."/>
            <person name="Gile G.H."/>
            <person name="Hirakawa Y."/>
            <person name="Hopkins J.F."/>
            <person name="Kuo A."/>
            <person name="Rensing S.A."/>
            <person name="Schmutz J."/>
            <person name="Symeonidi A."/>
            <person name="Elias M."/>
            <person name="Eveleigh R.J."/>
            <person name="Herman E.K."/>
            <person name="Klute M.J."/>
            <person name="Nakayama T."/>
            <person name="Obornik M."/>
            <person name="Reyes-Prieto A."/>
            <person name="Armbrust E.V."/>
            <person name="Aves S.J."/>
            <person name="Beiko R.G."/>
            <person name="Coutinho P."/>
            <person name="Dacks J.B."/>
            <person name="Durnford D.G."/>
            <person name="Fast N.M."/>
            <person name="Green B.R."/>
            <person name="Grisdale C.J."/>
            <person name="Hempel F."/>
            <person name="Henrissat B."/>
            <person name="Hoppner M.P."/>
            <person name="Ishida K."/>
            <person name="Kim E."/>
            <person name="Koreny L."/>
            <person name="Kroth P.G."/>
            <person name="Liu Y."/>
            <person name="Malik S.B."/>
            <person name="Maier U.G."/>
            <person name="McRose D."/>
            <person name="Mock T."/>
            <person name="Neilson J.A."/>
            <person name="Onodera N.T."/>
            <person name="Poole A.M."/>
            <person name="Pritham E.J."/>
            <person name="Richards T.A."/>
            <person name="Rocap G."/>
            <person name="Roy S.W."/>
            <person name="Sarai C."/>
            <person name="Schaack S."/>
            <person name="Shirato S."/>
            <person name="Slamovits C.H."/>
            <person name="Spencer D.F."/>
            <person name="Suzuki S."/>
            <person name="Worden A.Z."/>
            <person name="Zauner S."/>
            <person name="Barry K."/>
            <person name="Bell C."/>
            <person name="Bharti A.K."/>
            <person name="Crow J.A."/>
            <person name="Grimwood J."/>
            <person name="Kramer R."/>
            <person name="Lindquist E."/>
            <person name="Lucas S."/>
            <person name="Salamov A."/>
            <person name="McFadden G.I."/>
            <person name="Lane C.E."/>
            <person name="Keeling P.J."/>
            <person name="Gray M.W."/>
            <person name="Grigoriev I.V."/>
            <person name="Archibald J.M."/>
        </authorList>
    </citation>
    <scope>NUCLEOTIDE SEQUENCE</scope>
    <source>
        <strain evidence="2 4">CCMP2712</strain>
    </source>
</reference>
<name>L1JAR7_GUITC</name>
<feature type="signal peptide" evidence="1">
    <location>
        <begin position="1"/>
        <end position="25"/>
    </location>
</feature>
<evidence type="ECO:0000313" key="3">
    <source>
        <dbReference type="EnsemblProtists" id="EKX45397"/>
    </source>
</evidence>
<evidence type="ECO:0000256" key="1">
    <source>
        <dbReference type="SAM" id="SignalP"/>
    </source>
</evidence>
<keyword evidence="4" id="KW-1185">Reference proteome</keyword>
<dbReference type="GeneID" id="17302021"/>
<evidence type="ECO:0000313" key="4">
    <source>
        <dbReference type="Proteomes" id="UP000011087"/>
    </source>
</evidence>
<gene>
    <name evidence="2" type="ORF">GUITHDRAFT_138972</name>
</gene>
<feature type="chain" id="PRO_5008771066" evidence="1">
    <location>
        <begin position="26"/>
        <end position="746"/>
    </location>
</feature>
<organism evidence="2">
    <name type="scientific">Guillardia theta (strain CCMP2712)</name>
    <name type="common">Cryptophyte</name>
    <dbReference type="NCBI Taxonomy" id="905079"/>
    <lineage>
        <taxon>Eukaryota</taxon>
        <taxon>Cryptophyceae</taxon>
        <taxon>Pyrenomonadales</taxon>
        <taxon>Geminigeraceae</taxon>
        <taxon>Guillardia</taxon>
    </lineage>
</organism>
<dbReference type="KEGG" id="gtt:GUITHDRAFT_138972"/>
<dbReference type="RefSeq" id="XP_005832377.1">
    <property type="nucleotide sequence ID" value="XM_005832320.1"/>
</dbReference>
<dbReference type="Proteomes" id="UP000011087">
    <property type="component" value="Unassembled WGS sequence"/>
</dbReference>